<reference evidence="1" key="1">
    <citation type="submission" date="2018-05" db="EMBL/GenBank/DDBJ databases">
        <authorList>
            <person name="Lanie J.A."/>
            <person name="Ng W.-L."/>
            <person name="Kazmierczak K.M."/>
            <person name="Andrzejewski T.M."/>
            <person name="Davidsen T.M."/>
            <person name="Wayne K.J."/>
            <person name="Tettelin H."/>
            <person name="Glass J.I."/>
            <person name="Rusch D."/>
            <person name="Podicherti R."/>
            <person name="Tsui H.-C.T."/>
            <person name="Winkler M.E."/>
        </authorList>
    </citation>
    <scope>NUCLEOTIDE SEQUENCE</scope>
</reference>
<dbReference type="Gene3D" id="3.50.50.60">
    <property type="entry name" value="FAD/NAD(P)-binding domain"/>
    <property type="match status" value="1"/>
</dbReference>
<sequence length="230" mass="25672">MPNVEVFQESDLSVDDVFLFESDHVVIATGAVWRADGFGRNNPQPLTTLSPGARILTPDDVMAGHLPDGPTVIFDDDSFYMGGVIAERICCEKLPVTVVTPEHMVSDWCYYTSEQYQVEKRLLELGIEIKTTHNLLAYDGQKVTIGCIHTGRQETIQADALIMVTARQPRDALYQDLRRREEGGTQTSFRSLQRIGDCDAPAIIAASVYAGHRYAREFDSEPVDLSVKFE</sequence>
<evidence type="ECO:0008006" key="2">
    <source>
        <dbReference type="Google" id="ProtNLM"/>
    </source>
</evidence>
<dbReference type="EMBL" id="UINC01068931">
    <property type="protein sequence ID" value="SVC01915.1"/>
    <property type="molecule type" value="Genomic_DNA"/>
</dbReference>
<dbReference type="Gene3D" id="3.40.50.720">
    <property type="entry name" value="NAD(P)-binding Rossmann-like Domain"/>
    <property type="match status" value="1"/>
</dbReference>
<dbReference type="AlphaFoldDB" id="A0A382IRD3"/>
<dbReference type="InterPro" id="IPR036188">
    <property type="entry name" value="FAD/NAD-bd_sf"/>
</dbReference>
<evidence type="ECO:0000313" key="1">
    <source>
        <dbReference type="EMBL" id="SVC01915.1"/>
    </source>
</evidence>
<dbReference type="SUPFAM" id="SSF51905">
    <property type="entry name" value="FAD/NAD(P)-binding domain"/>
    <property type="match status" value="1"/>
</dbReference>
<protein>
    <recommendedName>
        <fullName evidence="2">FAD/NAD(P)-binding domain-containing protein</fullName>
    </recommendedName>
</protein>
<name>A0A382IRD3_9ZZZZ</name>
<accession>A0A382IRD3</accession>
<organism evidence="1">
    <name type="scientific">marine metagenome</name>
    <dbReference type="NCBI Taxonomy" id="408172"/>
    <lineage>
        <taxon>unclassified sequences</taxon>
        <taxon>metagenomes</taxon>
        <taxon>ecological metagenomes</taxon>
    </lineage>
</organism>
<proteinExistence type="predicted"/>
<gene>
    <name evidence="1" type="ORF">METZ01_LOCUS254769</name>
</gene>